<dbReference type="InParanoid" id="S8F4A6"/>
<sequence length="376" mass="43796">MVIREVEDVPEFVLSAEYLEENHGLAPAMKVDYHVEKDMAMRSADWSNPYIKGELLDFFKMMDDHTVIHFVLSCQQQQAAWKEPFHHADDGMTAWNATHRDYPASYSVLNDMTRTLSWALLHQAGSLTYPHHDTSGQLMWLQNYCRYKFWVVCRMKPELLDQLPTWKVAKRMAKVFESKYFLATENLNMKSMPMFHQQPLKWQNFVDTELVVVGPGDHMIMSPGTAHTMYTPVQAFTKGGHFFHFNTMHYTEMSRQIDVEFSNIATNEGHHHALDFMSRMMVALPMNMHTVNKRPLVALIIQIIDSDEYISNRPEQKEAKKIEKTFRKSSLYLDTLQIAKSLMEKLGFRDIQDTVDYLDKSSALDVEVKVRELVNS</sequence>
<gene>
    <name evidence="1" type="ORF">FOMPIDRAFT_1055685</name>
</gene>
<protein>
    <recommendedName>
        <fullName evidence="3">JmjC domain-containing protein</fullName>
    </recommendedName>
</protein>
<dbReference type="OrthoDB" id="4161428at2759"/>
<dbReference type="HOGENOM" id="CLU_735728_0_0_1"/>
<dbReference type="AlphaFoldDB" id="S8F4A6"/>
<dbReference type="Gene3D" id="2.60.120.650">
    <property type="entry name" value="Cupin"/>
    <property type="match status" value="1"/>
</dbReference>
<dbReference type="Proteomes" id="UP000015241">
    <property type="component" value="Unassembled WGS sequence"/>
</dbReference>
<reference evidence="1 2" key="1">
    <citation type="journal article" date="2012" name="Science">
        <title>The Paleozoic origin of enzymatic lignin decomposition reconstructed from 31 fungal genomes.</title>
        <authorList>
            <person name="Floudas D."/>
            <person name="Binder M."/>
            <person name="Riley R."/>
            <person name="Barry K."/>
            <person name="Blanchette R.A."/>
            <person name="Henrissat B."/>
            <person name="Martinez A.T."/>
            <person name="Otillar R."/>
            <person name="Spatafora J.W."/>
            <person name="Yadav J.S."/>
            <person name="Aerts A."/>
            <person name="Benoit I."/>
            <person name="Boyd A."/>
            <person name="Carlson A."/>
            <person name="Copeland A."/>
            <person name="Coutinho P.M."/>
            <person name="de Vries R.P."/>
            <person name="Ferreira P."/>
            <person name="Findley K."/>
            <person name="Foster B."/>
            <person name="Gaskell J."/>
            <person name="Glotzer D."/>
            <person name="Gorecki P."/>
            <person name="Heitman J."/>
            <person name="Hesse C."/>
            <person name="Hori C."/>
            <person name="Igarashi K."/>
            <person name="Jurgens J.A."/>
            <person name="Kallen N."/>
            <person name="Kersten P."/>
            <person name="Kohler A."/>
            <person name="Kuees U."/>
            <person name="Kumar T.K.A."/>
            <person name="Kuo A."/>
            <person name="LaButti K."/>
            <person name="Larrondo L.F."/>
            <person name="Lindquist E."/>
            <person name="Ling A."/>
            <person name="Lombard V."/>
            <person name="Lucas S."/>
            <person name="Lundell T."/>
            <person name="Martin R."/>
            <person name="McLaughlin D.J."/>
            <person name="Morgenstern I."/>
            <person name="Morin E."/>
            <person name="Murat C."/>
            <person name="Nagy L.G."/>
            <person name="Nolan M."/>
            <person name="Ohm R.A."/>
            <person name="Patyshakuliyeva A."/>
            <person name="Rokas A."/>
            <person name="Ruiz-Duenas F.J."/>
            <person name="Sabat G."/>
            <person name="Salamov A."/>
            <person name="Samejima M."/>
            <person name="Schmutz J."/>
            <person name="Slot J.C."/>
            <person name="St John F."/>
            <person name="Stenlid J."/>
            <person name="Sun H."/>
            <person name="Sun S."/>
            <person name="Syed K."/>
            <person name="Tsang A."/>
            <person name="Wiebenga A."/>
            <person name="Young D."/>
            <person name="Pisabarro A."/>
            <person name="Eastwood D.C."/>
            <person name="Martin F."/>
            <person name="Cullen D."/>
            <person name="Grigoriev I.V."/>
            <person name="Hibbett D.S."/>
        </authorList>
    </citation>
    <scope>NUCLEOTIDE SEQUENCE</scope>
    <source>
        <strain evidence="2">FP-58527</strain>
    </source>
</reference>
<dbReference type="EMBL" id="KE504257">
    <property type="protein sequence ID" value="EPS93779.1"/>
    <property type="molecule type" value="Genomic_DNA"/>
</dbReference>
<dbReference type="SUPFAM" id="SSF51197">
    <property type="entry name" value="Clavaminate synthase-like"/>
    <property type="match status" value="1"/>
</dbReference>
<dbReference type="STRING" id="743788.S8F4A6"/>
<organism evidence="1 2">
    <name type="scientific">Fomitopsis schrenkii</name>
    <name type="common">Brown rot fungus</name>
    <dbReference type="NCBI Taxonomy" id="2126942"/>
    <lineage>
        <taxon>Eukaryota</taxon>
        <taxon>Fungi</taxon>
        <taxon>Dikarya</taxon>
        <taxon>Basidiomycota</taxon>
        <taxon>Agaricomycotina</taxon>
        <taxon>Agaricomycetes</taxon>
        <taxon>Polyporales</taxon>
        <taxon>Fomitopsis</taxon>
    </lineage>
</organism>
<accession>S8F4A6</accession>
<name>S8F4A6_FOMSC</name>
<dbReference type="eggNOG" id="ENOG502SGPP">
    <property type="taxonomic scope" value="Eukaryota"/>
</dbReference>
<evidence type="ECO:0000313" key="2">
    <source>
        <dbReference type="Proteomes" id="UP000015241"/>
    </source>
</evidence>
<proteinExistence type="predicted"/>
<keyword evidence="2" id="KW-1185">Reference proteome</keyword>
<evidence type="ECO:0000313" key="1">
    <source>
        <dbReference type="EMBL" id="EPS93779.1"/>
    </source>
</evidence>
<evidence type="ECO:0008006" key="3">
    <source>
        <dbReference type="Google" id="ProtNLM"/>
    </source>
</evidence>